<evidence type="ECO:0000313" key="2">
    <source>
        <dbReference type="EMBL" id="GAC49617.1"/>
    </source>
</evidence>
<feature type="domain" description="Treble clef zinc finger" evidence="1">
    <location>
        <begin position="368"/>
        <end position="423"/>
    </location>
</feature>
<reference evidence="2 3" key="1">
    <citation type="submission" date="2012-12" db="EMBL/GenBank/DDBJ databases">
        <title>Whole genome shotgun sequence of Gordonia aichiensis NBRC 108223.</title>
        <authorList>
            <person name="Isaki-Nakamura S."/>
            <person name="Hosoyama A."/>
            <person name="Tsuchikane K."/>
            <person name="Ando Y."/>
            <person name="Baba S."/>
            <person name="Ohji S."/>
            <person name="Hamada M."/>
            <person name="Tamura T."/>
            <person name="Yamazoe A."/>
            <person name="Yamazaki S."/>
            <person name="Fujita N."/>
        </authorList>
    </citation>
    <scope>NUCLEOTIDE SEQUENCE [LARGE SCALE GENOMIC DNA]</scope>
    <source>
        <strain evidence="2 3">NBRC 108223</strain>
    </source>
</reference>
<dbReference type="Pfam" id="PF14311">
    <property type="entry name" value="DUF4379"/>
    <property type="match status" value="3"/>
</dbReference>
<gene>
    <name evidence="2" type="ORF">GOACH_15_01100</name>
</gene>
<dbReference type="Gene3D" id="3.40.960.10">
    <property type="entry name" value="VSR Endonuclease"/>
    <property type="match status" value="1"/>
</dbReference>
<accession>L7KNU1</accession>
<dbReference type="EMBL" id="BANR01000015">
    <property type="protein sequence ID" value="GAC49617.1"/>
    <property type="molecule type" value="Genomic_DNA"/>
</dbReference>
<name>L7KNU1_9ACTN</name>
<protein>
    <recommendedName>
        <fullName evidence="1">Treble clef zinc finger domain-containing protein</fullName>
    </recommendedName>
</protein>
<dbReference type="PANTHER" id="PTHR37317">
    <property type="entry name" value="BLR8090 PROTEIN"/>
    <property type="match status" value="1"/>
</dbReference>
<sequence length="549" mass="62021">MRIGGMKAIEPVQKATTFTLMECLECGTHTHNRLEYVVGNNSARLQTCRACHWREWGAMQRSHLYFVAPTTDEVRTTAEENGFEYLGPLTNPSQAGDPHHVRCRHCGRLTAERQADIGFGCPCSRNGKSAARATVSASRARTRTMLFKDSDAQADEWWDHTENSEVDYQTASIKATREVAWKCPTCSHRFTAPVREMVDRLACPRCEQESRANWQREYAALKRTSVAEVPLLAAAWDDPADPATVPVAGHVRLYRLVCQNGHHPRISPHTFLESGCPHCRAAQTRRSKTKPRLAQEFPEIAAQWHPTRNGRLTANDVGSDSKRTVWWRDSQCGHEWSEVVAVRNKYRRDLCPRCHTILDSLAYQYPLLAAEWSPNNPLSAWQVRPHGTTSFEPEWVCPNDPSHVWKATLSSRTTGSDCPECREAGKSRIELDYLAAAKATFGRARSGAKLQAPEFHRRPSWTVDITVPLKDEPALVIEYDGSYWHRDKAEIDRAKSMDLLAAGYRVVRLRENPLQSLHILDPRYTEVTVYADAPTPGAVMTEIKRLISG</sequence>
<evidence type="ECO:0000259" key="1">
    <source>
        <dbReference type="Pfam" id="PF14311"/>
    </source>
</evidence>
<proteinExistence type="predicted"/>
<dbReference type="Proteomes" id="UP000010988">
    <property type="component" value="Unassembled WGS sequence"/>
</dbReference>
<dbReference type="InterPro" id="IPR025487">
    <property type="entry name" value="DUF4379"/>
</dbReference>
<feature type="domain" description="Treble clef zinc finger" evidence="1">
    <location>
        <begin position="300"/>
        <end position="355"/>
    </location>
</feature>
<dbReference type="STRING" id="1220583.GOACH_15_01100"/>
<dbReference type="PANTHER" id="PTHR37317:SF1">
    <property type="entry name" value="ZINC-RIBBON DOMAIN-CONTAINING PROTEIN-RELATED"/>
    <property type="match status" value="1"/>
</dbReference>
<comment type="caution">
    <text evidence="2">The sequence shown here is derived from an EMBL/GenBank/DDBJ whole genome shotgun (WGS) entry which is preliminary data.</text>
</comment>
<dbReference type="eggNOG" id="COG1241">
    <property type="taxonomic scope" value="Bacteria"/>
</dbReference>
<dbReference type="AlphaFoldDB" id="L7KNU1"/>
<evidence type="ECO:0000313" key="3">
    <source>
        <dbReference type="Proteomes" id="UP000010988"/>
    </source>
</evidence>
<organism evidence="2 3">
    <name type="scientific">Gordonia aichiensis NBRC 108223</name>
    <dbReference type="NCBI Taxonomy" id="1220583"/>
    <lineage>
        <taxon>Bacteria</taxon>
        <taxon>Bacillati</taxon>
        <taxon>Actinomycetota</taxon>
        <taxon>Actinomycetes</taxon>
        <taxon>Mycobacteriales</taxon>
        <taxon>Gordoniaceae</taxon>
        <taxon>Gordonia</taxon>
    </lineage>
</organism>
<feature type="domain" description="Treble clef zinc finger" evidence="1">
    <location>
        <begin position="157"/>
        <end position="208"/>
    </location>
</feature>
<keyword evidence="3" id="KW-1185">Reference proteome</keyword>